<protein>
    <submittedName>
        <fullName evidence="1">Uncharacterized protein</fullName>
    </submittedName>
</protein>
<proteinExistence type="predicted"/>
<dbReference type="KEGG" id="tsin:OXH18_09260"/>
<dbReference type="EMBL" id="CP113797">
    <property type="protein sequence ID" value="WAL62155.1"/>
    <property type="molecule type" value="Genomic_DNA"/>
</dbReference>
<dbReference type="SUPFAM" id="SSF51569">
    <property type="entry name" value="Aldolase"/>
    <property type="match status" value="1"/>
</dbReference>
<evidence type="ECO:0000313" key="2">
    <source>
        <dbReference type="Proteomes" id="UP001163152"/>
    </source>
</evidence>
<dbReference type="Proteomes" id="UP001163152">
    <property type="component" value="Chromosome"/>
</dbReference>
<sequence length="46" mass="5109">MSIYAQDLSATAQAMVAPSKEIPAMDERNSAHNKRFEKLGIPTYLL</sequence>
<organism evidence="1 2">
    <name type="scientific">Thermocoleostomius sinensis A174</name>
    <dbReference type="NCBI Taxonomy" id="2016057"/>
    <lineage>
        <taxon>Bacteria</taxon>
        <taxon>Bacillati</taxon>
        <taxon>Cyanobacteriota</taxon>
        <taxon>Cyanophyceae</taxon>
        <taxon>Oculatellales</taxon>
        <taxon>Oculatellaceae</taxon>
        <taxon>Thermocoleostomius</taxon>
    </lineage>
</organism>
<keyword evidence="2" id="KW-1185">Reference proteome</keyword>
<gene>
    <name evidence="1" type="ORF">OXH18_09260</name>
</gene>
<reference evidence="1" key="1">
    <citation type="submission" date="2022-12" db="EMBL/GenBank/DDBJ databases">
        <title>Polyphasic identification of a Novel Hot-Spring Cyanobacterium Ocullathermofonsia sinensis gen nov. sp. nov. and Genomic Insights on its Adaptations to the Thermal Habitat.</title>
        <authorList>
            <person name="Daroch M."/>
            <person name="Tang J."/>
            <person name="Jiang Y."/>
        </authorList>
    </citation>
    <scope>NUCLEOTIDE SEQUENCE</scope>
    <source>
        <strain evidence="1">PKUAC-SCTA174</strain>
    </source>
</reference>
<dbReference type="Gene3D" id="3.20.20.70">
    <property type="entry name" value="Aldolase class I"/>
    <property type="match status" value="1"/>
</dbReference>
<dbReference type="AlphaFoldDB" id="A0A9E8ZF04"/>
<evidence type="ECO:0000313" key="1">
    <source>
        <dbReference type="EMBL" id="WAL62155.1"/>
    </source>
</evidence>
<name>A0A9E8ZF04_9CYAN</name>
<dbReference type="InterPro" id="IPR013785">
    <property type="entry name" value="Aldolase_TIM"/>
</dbReference>
<accession>A0A9E8ZF04</accession>
<dbReference type="RefSeq" id="WP_268612293.1">
    <property type="nucleotide sequence ID" value="NZ_CP113797.1"/>
</dbReference>